<proteinExistence type="predicted"/>
<keyword evidence="3" id="KW-1185">Reference proteome</keyword>
<evidence type="ECO:0000313" key="3">
    <source>
        <dbReference type="Proteomes" id="UP001419268"/>
    </source>
</evidence>
<evidence type="ECO:0000256" key="1">
    <source>
        <dbReference type="SAM" id="MobiDB-lite"/>
    </source>
</evidence>
<gene>
    <name evidence="2" type="ORF">Scep_004330</name>
</gene>
<reference evidence="2 3" key="1">
    <citation type="submission" date="2024-01" db="EMBL/GenBank/DDBJ databases">
        <title>Genome assemblies of Stephania.</title>
        <authorList>
            <person name="Yang L."/>
        </authorList>
    </citation>
    <scope>NUCLEOTIDE SEQUENCE [LARGE SCALE GENOMIC DNA]</scope>
    <source>
        <strain evidence="2">JXDWG</strain>
        <tissue evidence="2">Leaf</tissue>
    </source>
</reference>
<feature type="region of interest" description="Disordered" evidence="1">
    <location>
        <begin position="14"/>
        <end position="62"/>
    </location>
</feature>
<sequence length="114" mass="11851">MAEEALKLLTMFGSLTPSQPNSTPVEGVDPLAGKGPHLAAPPPDHQDRNVSGTPPKLVCGSHNPKSGQKQFYRCKGIDISCDVYVGGSPETTIAGGPTGRTTIVKVVEVSLNIS</sequence>
<evidence type="ECO:0000313" key="2">
    <source>
        <dbReference type="EMBL" id="KAK9157756.1"/>
    </source>
</evidence>
<dbReference type="Proteomes" id="UP001419268">
    <property type="component" value="Unassembled WGS sequence"/>
</dbReference>
<organism evidence="2 3">
    <name type="scientific">Stephania cephalantha</name>
    <dbReference type="NCBI Taxonomy" id="152367"/>
    <lineage>
        <taxon>Eukaryota</taxon>
        <taxon>Viridiplantae</taxon>
        <taxon>Streptophyta</taxon>
        <taxon>Embryophyta</taxon>
        <taxon>Tracheophyta</taxon>
        <taxon>Spermatophyta</taxon>
        <taxon>Magnoliopsida</taxon>
        <taxon>Ranunculales</taxon>
        <taxon>Menispermaceae</taxon>
        <taxon>Menispermoideae</taxon>
        <taxon>Cissampelideae</taxon>
        <taxon>Stephania</taxon>
    </lineage>
</organism>
<dbReference type="EMBL" id="JBBNAG010000002">
    <property type="protein sequence ID" value="KAK9157756.1"/>
    <property type="molecule type" value="Genomic_DNA"/>
</dbReference>
<feature type="compositionally biased region" description="Polar residues" evidence="1">
    <location>
        <begin position="14"/>
        <end position="24"/>
    </location>
</feature>
<name>A0AAP0KSF2_9MAGN</name>
<dbReference type="AlphaFoldDB" id="A0AAP0KSF2"/>
<protein>
    <submittedName>
        <fullName evidence="2">Uncharacterized protein</fullName>
    </submittedName>
</protein>
<comment type="caution">
    <text evidence="2">The sequence shown here is derived from an EMBL/GenBank/DDBJ whole genome shotgun (WGS) entry which is preliminary data.</text>
</comment>
<accession>A0AAP0KSF2</accession>